<gene>
    <name evidence="2" type="ORF">AYI70_g859</name>
</gene>
<proteinExistence type="predicted"/>
<dbReference type="EMBL" id="LSSN01000156">
    <property type="protein sequence ID" value="OMJ25506.1"/>
    <property type="molecule type" value="Genomic_DNA"/>
</dbReference>
<dbReference type="Proteomes" id="UP000187283">
    <property type="component" value="Unassembled WGS sequence"/>
</dbReference>
<name>A0A1R1YFN4_9FUNG</name>
<feature type="compositionally biased region" description="Basic residues" evidence="1">
    <location>
        <begin position="133"/>
        <end position="142"/>
    </location>
</feature>
<feature type="compositionally biased region" description="Low complexity" evidence="1">
    <location>
        <begin position="189"/>
        <end position="199"/>
    </location>
</feature>
<feature type="region of interest" description="Disordered" evidence="1">
    <location>
        <begin position="129"/>
        <end position="206"/>
    </location>
</feature>
<feature type="compositionally biased region" description="Polar residues" evidence="1">
    <location>
        <begin position="143"/>
        <end position="154"/>
    </location>
</feature>
<comment type="caution">
    <text evidence="2">The sequence shown here is derived from an EMBL/GenBank/DDBJ whole genome shotgun (WGS) entry which is preliminary data.</text>
</comment>
<protein>
    <submittedName>
        <fullName evidence="2">Uncharacterized protein</fullName>
    </submittedName>
</protein>
<evidence type="ECO:0000313" key="2">
    <source>
        <dbReference type="EMBL" id="OMJ25506.1"/>
    </source>
</evidence>
<keyword evidence="3" id="KW-1185">Reference proteome</keyword>
<evidence type="ECO:0000256" key="1">
    <source>
        <dbReference type="SAM" id="MobiDB-lite"/>
    </source>
</evidence>
<feature type="compositionally biased region" description="Low complexity" evidence="1">
    <location>
        <begin position="166"/>
        <end position="177"/>
    </location>
</feature>
<feature type="region of interest" description="Disordered" evidence="1">
    <location>
        <begin position="558"/>
        <end position="581"/>
    </location>
</feature>
<reference evidence="2 3" key="1">
    <citation type="submission" date="2017-01" db="EMBL/GenBank/DDBJ databases">
        <authorList>
            <person name="Mah S.A."/>
            <person name="Swanson W.J."/>
            <person name="Moy G.W."/>
            <person name="Vacquier V.D."/>
        </authorList>
    </citation>
    <scope>NUCLEOTIDE SEQUENCE [LARGE SCALE GENOMIC DNA]</scope>
    <source>
        <strain evidence="2 3">GSMNP</strain>
    </source>
</reference>
<dbReference type="AlphaFoldDB" id="A0A1R1YFN4"/>
<evidence type="ECO:0000313" key="3">
    <source>
        <dbReference type="Proteomes" id="UP000187283"/>
    </source>
</evidence>
<organism evidence="2 3">
    <name type="scientific">Smittium culicis</name>
    <dbReference type="NCBI Taxonomy" id="133412"/>
    <lineage>
        <taxon>Eukaryota</taxon>
        <taxon>Fungi</taxon>
        <taxon>Fungi incertae sedis</taxon>
        <taxon>Zoopagomycota</taxon>
        <taxon>Kickxellomycotina</taxon>
        <taxon>Harpellomycetes</taxon>
        <taxon>Harpellales</taxon>
        <taxon>Legeriomycetaceae</taxon>
        <taxon>Smittium</taxon>
    </lineage>
</organism>
<accession>A0A1R1YFN4</accession>
<sequence>MQQGKESIDLDDYDKKNFVGSIGNSPTWREKIFFSGGKNAKKALLSPKKSSPYKGITTQQTQASLEIKKIKVPRYKKIGREISDSLFNLRSKQFELDNYIIDSDDENITNINNSRTGVSDEYKIFSSNGARLTRPRLNRKKSTSISRKNSTSATSRKKRISMVYNKSISASRSSSESFSKKNSTDVNSKRSSSINRNSITIGTRNNSLHKSRKNILSYSLKNNVQKYTNIHVESIIEKDTNNNIQQTKYQNEIVNNNIDQIDHIFPENTNDQKYGYLCDQIPQGIVENSFYLYDDNINIFSPSSNTKNIHTITTPLSTTSKYKKSSNTANETKAGFSKCISSRNKLVGLDIESHRNQKQNYINNAGLSSILGARRSNSNSSISNRSSTNSKNNVILESQVLNISNQAEKEEDGKIQSDNGADFDIRPFIMSSISPIAMTHQQSKNFKDISIKPSISHDNSIQAASNNQNSIDTTQIKVIPAYLKNYSIAASYIEKNNNKHKEFKNQDLKSDSDLMTRQKRQVSKSIGNISTITSNNDKIPVFPKTQLSKSIYNGDTSKQGCVNKSNGNEGKQIQQQSHKEGMNSIEAEISNSFGTETSKKNSLDSYTNSQIYLSNLTSVKKSSKSSFEDFHDLSGSENSTYNNTPQRISTYNHQKGDFYSKVLSSSKTLVSKPRNVDLKIVNYSSSSEFIHHKNKAENDEYMYSPSLQSATHDKLSKEMLKNSYQSDDANILGDISHESSLIHSDSSNKSKFISRRTNVFNRQKPLQYKKERDYGYNNLVENDRRGSIQEQGFGQGKKFEAVDTASYLDSDFYQSKNTKSLHKSKSELFQKEKFFYLSEAEDEKNSNKSKIRPSPLNLLFDTDNQIQFLEISDKRGSSDSTVYNSGSESTTLSTNAVNLVSSREKERNQRNSIFLNKTVNLSSKLKMRRANTDLDNDSFLYNLKKNKSTSQLSNMTELNYTSPGDEYNLSGSLEQEYKKMIYELKDKVNSLLYQNVKLQSKLSKYRKKSTGGFSEGHKEVGFYTSDDRIEFKGTERNEGIEANRITGNNRNEGVFPRNEKDSVGSYKDRIWHLDHLDSSRGGYRKAVSTFGMDYSTILELAKQQEEEEQERSKVMMQQGSSRIMVDPVPARRSSARGSNAFIVDPELIKVECPELGELLSELKSIDLGNQYEVPDNIISLQDNIETYSQMIEKELDNIKKNLSLKVRF</sequence>
<feature type="compositionally biased region" description="Polar residues" evidence="1">
    <location>
        <begin position="558"/>
        <end position="576"/>
    </location>
</feature>
<dbReference type="OrthoDB" id="5675194at2759"/>